<protein>
    <submittedName>
        <fullName evidence="1">Uncharacterized protein</fullName>
    </submittedName>
</protein>
<dbReference type="Proteomes" id="UP000688137">
    <property type="component" value="Unassembled WGS sequence"/>
</dbReference>
<sequence>MFRRISNIDKLKQQMKLNQQVKELLQRGEIDMENPFHFEVILHENRLSLLYYLKMKNQGIKMIQMCLLQHSQLQNTFMK</sequence>
<proteinExistence type="predicted"/>
<gene>
    <name evidence="1" type="ORF">PPRIM_AZ9-3.1.T1010095</name>
</gene>
<keyword evidence="2" id="KW-1185">Reference proteome</keyword>
<dbReference type="AlphaFoldDB" id="A0A8S1P1A1"/>
<accession>A0A8S1P1A1</accession>
<dbReference type="EMBL" id="CAJJDM010000104">
    <property type="protein sequence ID" value="CAD8096443.1"/>
    <property type="molecule type" value="Genomic_DNA"/>
</dbReference>
<reference evidence="1" key="1">
    <citation type="submission" date="2021-01" db="EMBL/GenBank/DDBJ databases">
        <authorList>
            <consortium name="Genoscope - CEA"/>
            <person name="William W."/>
        </authorList>
    </citation>
    <scope>NUCLEOTIDE SEQUENCE</scope>
</reference>
<evidence type="ECO:0000313" key="1">
    <source>
        <dbReference type="EMBL" id="CAD8096443.1"/>
    </source>
</evidence>
<evidence type="ECO:0000313" key="2">
    <source>
        <dbReference type="Proteomes" id="UP000688137"/>
    </source>
</evidence>
<name>A0A8S1P1A1_PARPR</name>
<organism evidence="1 2">
    <name type="scientific">Paramecium primaurelia</name>
    <dbReference type="NCBI Taxonomy" id="5886"/>
    <lineage>
        <taxon>Eukaryota</taxon>
        <taxon>Sar</taxon>
        <taxon>Alveolata</taxon>
        <taxon>Ciliophora</taxon>
        <taxon>Intramacronucleata</taxon>
        <taxon>Oligohymenophorea</taxon>
        <taxon>Peniculida</taxon>
        <taxon>Parameciidae</taxon>
        <taxon>Paramecium</taxon>
    </lineage>
</organism>
<comment type="caution">
    <text evidence="1">The sequence shown here is derived from an EMBL/GenBank/DDBJ whole genome shotgun (WGS) entry which is preliminary data.</text>
</comment>